<feature type="signal peptide" evidence="1">
    <location>
        <begin position="1"/>
        <end position="24"/>
    </location>
</feature>
<evidence type="ECO:0000313" key="3">
    <source>
        <dbReference type="Proteomes" id="UP001497516"/>
    </source>
</evidence>
<feature type="chain" id="PRO_5043449685" description="Secreted protein" evidence="1">
    <location>
        <begin position="25"/>
        <end position="74"/>
    </location>
</feature>
<gene>
    <name evidence="2" type="ORF">LTRI10_LOCUS51943</name>
</gene>
<proteinExistence type="predicted"/>
<keyword evidence="1" id="KW-0732">Signal</keyword>
<organism evidence="2 3">
    <name type="scientific">Linum trigynum</name>
    <dbReference type="NCBI Taxonomy" id="586398"/>
    <lineage>
        <taxon>Eukaryota</taxon>
        <taxon>Viridiplantae</taxon>
        <taxon>Streptophyta</taxon>
        <taxon>Embryophyta</taxon>
        <taxon>Tracheophyta</taxon>
        <taxon>Spermatophyta</taxon>
        <taxon>Magnoliopsida</taxon>
        <taxon>eudicotyledons</taxon>
        <taxon>Gunneridae</taxon>
        <taxon>Pentapetalae</taxon>
        <taxon>rosids</taxon>
        <taxon>fabids</taxon>
        <taxon>Malpighiales</taxon>
        <taxon>Linaceae</taxon>
        <taxon>Linum</taxon>
    </lineage>
</organism>
<dbReference type="AlphaFoldDB" id="A0AAV2GQB6"/>
<name>A0AAV2GQB6_9ROSI</name>
<evidence type="ECO:0008006" key="4">
    <source>
        <dbReference type="Google" id="ProtNLM"/>
    </source>
</evidence>
<accession>A0AAV2GQB6</accession>
<keyword evidence="3" id="KW-1185">Reference proteome</keyword>
<dbReference type="Proteomes" id="UP001497516">
    <property type="component" value="Chromosome 9"/>
</dbReference>
<reference evidence="2 3" key="1">
    <citation type="submission" date="2024-04" db="EMBL/GenBank/DDBJ databases">
        <authorList>
            <person name="Fracassetti M."/>
        </authorList>
    </citation>
    <scope>NUCLEOTIDE SEQUENCE [LARGE SCALE GENOMIC DNA]</scope>
</reference>
<evidence type="ECO:0000256" key="1">
    <source>
        <dbReference type="SAM" id="SignalP"/>
    </source>
</evidence>
<dbReference type="EMBL" id="OZ034822">
    <property type="protein sequence ID" value="CAL1412667.1"/>
    <property type="molecule type" value="Genomic_DNA"/>
</dbReference>
<protein>
    <recommendedName>
        <fullName evidence="4">Secreted protein</fullName>
    </recommendedName>
</protein>
<sequence>MNLKFPSLASSILVLLLMVPSNLMFPHWEWTPSRALRPYLMTSDTISRTRKEEATLGSLRSTVINPTVNVRLRT</sequence>
<evidence type="ECO:0000313" key="2">
    <source>
        <dbReference type="EMBL" id="CAL1412667.1"/>
    </source>
</evidence>